<protein>
    <recommendedName>
        <fullName evidence="8">Reverse transcriptase RNase H-like domain-containing protein</fullName>
    </recommendedName>
</protein>
<keyword evidence="6" id="KW-0695">RNA-directed DNA polymerase</keyword>
<evidence type="ECO:0000259" key="8">
    <source>
        <dbReference type="Pfam" id="PF17917"/>
    </source>
</evidence>
<dbReference type="Pfam" id="PF17917">
    <property type="entry name" value="RT_RNaseH"/>
    <property type="match status" value="1"/>
</dbReference>
<evidence type="ECO:0000313" key="10">
    <source>
        <dbReference type="Proteomes" id="UP001188597"/>
    </source>
</evidence>
<dbReference type="Gene3D" id="3.30.420.10">
    <property type="entry name" value="Ribonuclease H-like superfamily/Ribonuclease H"/>
    <property type="match status" value="1"/>
</dbReference>
<reference evidence="9" key="1">
    <citation type="submission" date="2022-12" db="EMBL/GenBank/DDBJ databases">
        <title>Draft genome assemblies for two species of Escallonia (Escalloniales).</title>
        <authorList>
            <person name="Chanderbali A."/>
            <person name="Dervinis C."/>
            <person name="Anghel I."/>
            <person name="Soltis D."/>
            <person name="Soltis P."/>
            <person name="Zapata F."/>
        </authorList>
    </citation>
    <scope>NUCLEOTIDE SEQUENCE</scope>
    <source>
        <strain evidence="9">UCBG64.0493</strain>
        <tissue evidence="9">Leaf</tissue>
    </source>
</reference>
<dbReference type="GO" id="GO:0004519">
    <property type="term" value="F:endonuclease activity"/>
    <property type="evidence" value="ECO:0007669"/>
    <property type="project" value="UniProtKB-KW"/>
</dbReference>
<evidence type="ECO:0000256" key="2">
    <source>
        <dbReference type="ARBA" id="ARBA00022695"/>
    </source>
</evidence>
<evidence type="ECO:0000313" key="9">
    <source>
        <dbReference type="EMBL" id="KAK3005490.1"/>
    </source>
</evidence>
<name>A0AA89AKC5_9ASTE</name>
<keyword evidence="5" id="KW-0378">Hydrolase</keyword>
<accession>A0AA89AKC5</accession>
<comment type="caution">
    <text evidence="9">The sequence shown here is derived from an EMBL/GenBank/DDBJ whole genome shotgun (WGS) entry which is preliminary data.</text>
</comment>
<keyword evidence="4" id="KW-0255">Endonuclease</keyword>
<dbReference type="InterPro" id="IPR036397">
    <property type="entry name" value="RNaseH_sf"/>
</dbReference>
<feature type="non-terminal residue" evidence="9">
    <location>
        <position position="546"/>
    </location>
</feature>
<keyword evidence="3" id="KW-0540">Nuclease</keyword>
<dbReference type="GO" id="GO:0003964">
    <property type="term" value="F:RNA-directed DNA polymerase activity"/>
    <property type="evidence" value="ECO:0007669"/>
    <property type="project" value="UniProtKB-KW"/>
</dbReference>
<dbReference type="PANTHER" id="PTHR48475">
    <property type="entry name" value="RIBONUCLEASE H"/>
    <property type="match status" value="1"/>
</dbReference>
<dbReference type="GO" id="GO:0016787">
    <property type="term" value="F:hydrolase activity"/>
    <property type="evidence" value="ECO:0007669"/>
    <property type="project" value="UniProtKB-KW"/>
</dbReference>
<dbReference type="Proteomes" id="UP001188597">
    <property type="component" value="Unassembled WGS sequence"/>
</dbReference>
<evidence type="ECO:0000256" key="4">
    <source>
        <dbReference type="ARBA" id="ARBA00022759"/>
    </source>
</evidence>
<evidence type="ECO:0000256" key="6">
    <source>
        <dbReference type="ARBA" id="ARBA00022918"/>
    </source>
</evidence>
<dbReference type="SUPFAM" id="SSF56672">
    <property type="entry name" value="DNA/RNA polymerases"/>
    <property type="match status" value="1"/>
</dbReference>
<dbReference type="SUPFAM" id="SSF53098">
    <property type="entry name" value="Ribonuclease H-like"/>
    <property type="match status" value="1"/>
</dbReference>
<keyword evidence="1" id="KW-0808">Transferase</keyword>
<dbReference type="InterPro" id="IPR012337">
    <property type="entry name" value="RNaseH-like_sf"/>
</dbReference>
<proteinExistence type="predicted"/>
<keyword evidence="10" id="KW-1185">Reference proteome</keyword>
<organism evidence="9 10">
    <name type="scientific">Escallonia herrerae</name>
    <dbReference type="NCBI Taxonomy" id="1293975"/>
    <lineage>
        <taxon>Eukaryota</taxon>
        <taxon>Viridiplantae</taxon>
        <taxon>Streptophyta</taxon>
        <taxon>Embryophyta</taxon>
        <taxon>Tracheophyta</taxon>
        <taxon>Spermatophyta</taxon>
        <taxon>Magnoliopsida</taxon>
        <taxon>eudicotyledons</taxon>
        <taxon>Gunneridae</taxon>
        <taxon>Pentapetalae</taxon>
        <taxon>asterids</taxon>
        <taxon>campanulids</taxon>
        <taxon>Escalloniales</taxon>
        <taxon>Escalloniaceae</taxon>
        <taxon>Escallonia</taxon>
    </lineage>
</organism>
<dbReference type="CDD" id="cd00303">
    <property type="entry name" value="retropepsin_like"/>
    <property type="match status" value="1"/>
</dbReference>
<sequence>MRECSSSSSEIGNLVRSGTTSQIRLDRGKGVANTPMPTTVQIPLPADMGTALHMRRGTKVQLAESFRGNFLTSRIQRKNSSALFRIVQGPKESLKSYYARFNVEKLLIDHLDSGVTFAAMARGVRPGTPLHFSLNKRPPENMTDLLDIVEKYLRAKEDSAHPQEEPSSNQKASTSLEFNDFDLEGVICPHDDALVITLQMDAYSVKRILVDTGSSADIIFEEAFSQIGISKERVKPISSPLYGFTGASAPVEGIIPLTIIAGTAPLQSVQTIDFLVVKVRSSYNRSLGRTGLNKLRAVASTYHLAMKFPTPQGVGVVKGDQATARKYYITSCKAETFNIDDQRDEQVMKRPTPIEKLDSKQFPIYYVSKVLQIAELRYVATEKLAFALLIAARKLHPYFQSHTITVLTDKPLRRILHKPDLLGRLVLWSVELGEFDIQYKPRPSIKGQALANFIVECTLPIDEVKSHVAQPDVFAWMLYVNGLSNTMGSGAGLILKGPDGLIVEYALRFHFQSTNNEAKYETLIAGMHLAHAMRAQTLSAYSDSQL</sequence>
<evidence type="ECO:0000256" key="1">
    <source>
        <dbReference type="ARBA" id="ARBA00022679"/>
    </source>
</evidence>
<dbReference type="EMBL" id="JAVXUP010002122">
    <property type="protein sequence ID" value="KAK3005490.1"/>
    <property type="molecule type" value="Genomic_DNA"/>
</dbReference>
<keyword evidence="2" id="KW-0548">Nucleotidyltransferase</keyword>
<dbReference type="AlphaFoldDB" id="A0AA89AKC5"/>
<evidence type="ECO:0000256" key="5">
    <source>
        <dbReference type="ARBA" id="ARBA00022801"/>
    </source>
</evidence>
<dbReference type="PANTHER" id="PTHR48475:SF2">
    <property type="entry name" value="RIBONUCLEASE H"/>
    <property type="match status" value="1"/>
</dbReference>
<gene>
    <name evidence="9" type="ORF">RJ639_017357</name>
</gene>
<evidence type="ECO:0000256" key="3">
    <source>
        <dbReference type="ARBA" id="ARBA00022722"/>
    </source>
</evidence>
<feature type="region of interest" description="Disordered" evidence="7">
    <location>
        <begin position="1"/>
        <end position="23"/>
    </location>
</feature>
<dbReference type="InterPro" id="IPR041373">
    <property type="entry name" value="RT_RNaseH"/>
</dbReference>
<dbReference type="GO" id="GO:0003676">
    <property type="term" value="F:nucleic acid binding"/>
    <property type="evidence" value="ECO:0007669"/>
    <property type="project" value="InterPro"/>
</dbReference>
<evidence type="ECO:0000256" key="7">
    <source>
        <dbReference type="SAM" id="MobiDB-lite"/>
    </source>
</evidence>
<dbReference type="InterPro" id="IPR043502">
    <property type="entry name" value="DNA/RNA_pol_sf"/>
</dbReference>
<feature type="domain" description="Reverse transcriptase RNase H-like" evidence="8">
    <location>
        <begin position="358"/>
        <end position="435"/>
    </location>
</feature>